<evidence type="ECO:0000256" key="7">
    <source>
        <dbReference type="ARBA" id="ARBA00022801"/>
    </source>
</evidence>
<protein>
    <submittedName>
        <fullName evidence="15">Uncharacterized protein</fullName>
    </submittedName>
</protein>
<evidence type="ECO:0000256" key="2">
    <source>
        <dbReference type="ARBA" id="ARBA00008665"/>
    </source>
</evidence>
<dbReference type="GO" id="GO:0061702">
    <property type="term" value="C:canonical inflammasome complex"/>
    <property type="evidence" value="ECO:0007669"/>
    <property type="project" value="UniProtKB-SubCell"/>
</dbReference>
<evidence type="ECO:0000313" key="15">
    <source>
        <dbReference type="Ensembl" id="ENSEBUP00000020172.1"/>
    </source>
</evidence>
<dbReference type="InterPro" id="IPR027417">
    <property type="entry name" value="P-loop_NTPase"/>
</dbReference>
<evidence type="ECO:0000256" key="9">
    <source>
        <dbReference type="ARBA" id="ARBA00022843"/>
    </source>
</evidence>
<dbReference type="GO" id="GO:0042981">
    <property type="term" value="P:regulation of apoptotic process"/>
    <property type="evidence" value="ECO:0007669"/>
    <property type="project" value="InterPro"/>
</dbReference>
<evidence type="ECO:0000256" key="3">
    <source>
        <dbReference type="ARBA" id="ARBA00022490"/>
    </source>
</evidence>
<dbReference type="InterPro" id="IPR001611">
    <property type="entry name" value="Leu-rich_rpt"/>
</dbReference>
<dbReference type="Pfam" id="PF17776">
    <property type="entry name" value="NLRC4_HD2"/>
    <property type="match status" value="1"/>
</dbReference>
<evidence type="ECO:0000259" key="13">
    <source>
        <dbReference type="PROSITE" id="PS50209"/>
    </source>
</evidence>
<dbReference type="InterPro" id="IPR050637">
    <property type="entry name" value="NLRP_innate_immun_reg"/>
</dbReference>
<comment type="subcellular location">
    <subcellularLocation>
        <location evidence="1">Inflammasome</location>
    </subcellularLocation>
</comment>
<keyword evidence="16" id="KW-1185">Reference proteome</keyword>
<dbReference type="InterPro" id="IPR041075">
    <property type="entry name" value="NOD1/2_WH"/>
</dbReference>
<reference evidence="15" key="2">
    <citation type="submission" date="2025-09" db="UniProtKB">
        <authorList>
            <consortium name="Ensembl"/>
        </authorList>
    </citation>
    <scope>IDENTIFICATION</scope>
</reference>
<dbReference type="GeneTree" id="ENSGT00940000159520"/>
<name>A0A8C4QUS2_EPTBU</name>
<dbReference type="SMART" id="SM00368">
    <property type="entry name" value="LRR_RI"/>
    <property type="match status" value="2"/>
</dbReference>
<dbReference type="Pfam" id="PF00619">
    <property type="entry name" value="CARD"/>
    <property type="match status" value="1"/>
</dbReference>
<dbReference type="Proteomes" id="UP000694388">
    <property type="component" value="Unplaced"/>
</dbReference>
<evidence type="ECO:0000256" key="10">
    <source>
        <dbReference type="ARBA" id="ARBA00022859"/>
    </source>
</evidence>
<keyword evidence="9" id="KW-0832">Ubl conjugation</keyword>
<dbReference type="InterPro" id="IPR041267">
    <property type="entry name" value="NLRP_HD2"/>
</dbReference>
<keyword evidence="4" id="KW-0399">Innate immunity</keyword>
<feature type="domain" description="CARD" evidence="13">
    <location>
        <begin position="6"/>
        <end position="84"/>
    </location>
</feature>
<dbReference type="Ensembl" id="ENSEBUT00000020748.1">
    <property type="protein sequence ID" value="ENSEBUP00000020172.1"/>
    <property type="gene ID" value="ENSEBUG00000012521.1"/>
</dbReference>
<dbReference type="Pfam" id="PF17779">
    <property type="entry name" value="WHD_NOD2"/>
    <property type="match status" value="1"/>
</dbReference>
<proteinExistence type="inferred from homology"/>
<evidence type="ECO:0000256" key="5">
    <source>
        <dbReference type="ARBA" id="ARBA00022737"/>
    </source>
</evidence>
<dbReference type="GO" id="GO:0005524">
    <property type="term" value="F:ATP binding"/>
    <property type="evidence" value="ECO:0007669"/>
    <property type="project" value="UniProtKB-KW"/>
</dbReference>
<evidence type="ECO:0000256" key="6">
    <source>
        <dbReference type="ARBA" id="ARBA00022741"/>
    </source>
</evidence>
<dbReference type="AlphaFoldDB" id="A0A8C4QUS2"/>
<dbReference type="InterPro" id="IPR011029">
    <property type="entry name" value="DEATH-like_dom_sf"/>
</dbReference>
<comment type="similarity">
    <text evidence="2">Belongs to the NLRP family.</text>
</comment>
<dbReference type="SUPFAM" id="SSF52540">
    <property type="entry name" value="P-loop containing nucleoside triphosphate hydrolases"/>
    <property type="match status" value="1"/>
</dbReference>
<keyword evidence="11" id="KW-0395">Inflammatory response</keyword>
<keyword evidence="12" id="KW-1271">Inflammasome</keyword>
<dbReference type="Gene3D" id="3.80.10.10">
    <property type="entry name" value="Ribonuclease Inhibitor"/>
    <property type="match status" value="1"/>
</dbReference>
<evidence type="ECO:0000256" key="11">
    <source>
        <dbReference type="ARBA" id="ARBA00023198"/>
    </source>
</evidence>
<reference evidence="15" key="1">
    <citation type="submission" date="2025-08" db="UniProtKB">
        <authorList>
            <consortium name="Ensembl"/>
        </authorList>
    </citation>
    <scope>IDENTIFICATION</scope>
</reference>
<keyword evidence="6" id="KW-0547">Nucleotide-binding</keyword>
<feature type="domain" description="NACHT" evidence="14">
    <location>
        <begin position="316"/>
        <end position="447"/>
    </location>
</feature>
<dbReference type="PANTHER" id="PTHR45690">
    <property type="entry name" value="NACHT, LRR AND PYD DOMAINS-CONTAINING PROTEIN 12"/>
    <property type="match status" value="1"/>
</dbReference>
<keyword evidence="8" id="KW-0067">ATP-binding</keyword>
<dbReference type="PROSITE" id="PS50837">
    <property type="entry name" value="NACHT"/>
    <property type="match status" value="1"/>
</dbReference>
<evidence type="ECO:0000259" key="14">
    <source>
        <dbReference type="PROSITE" id="PS50837"/>
    </source>
</evidence>
<dbReference type="InterPro" id="IPR032675">
    <property type="entry name" value="LRR_dom_sf"/>
</dbReference>
<dbReference type="Gene3D" id="3.40.50.300">
    <property type="entry name" value="P-loop containing nucleotide triphosphate hydrolases"/>
    <property type="match status" value="1"/>
</dbReference>
<dbReference type="PROSITE" id="PS50209">
    <property type="entry name" value="CARD"/>
    <property type="match status" value="1"/>
</dbReference>
<dbReference type="SUPFAM" id="SSF47986">
    <property type="entry name" value="DEATH domain"/>
    <property type="match status" value="1"/>
</dbReference>
<dbReference type="InterPro" id="IPR001315">
    <property type="entry name" value="CARD"/>
</dbReference>
<dbReference type="SUPFAM" id="SSF52047">
    <property type="entry name" value="RNI-like"/>
    <property type="match status" value="1"/>
</dbReference>
<keyword evidence="10" id="KW-0391">Immunity</keyword>
<keyword evidence="5" id="KW-0677">Repeat</keyword>
<dbReference type="GO" id="GO:0045087">
    <property type="term" value="P:innate immune response"/>
    <property type="evidence" value="ECO:0007669"/>
    <property type="project" value="UniProtKB-KW"/>
</dbReference>
<evidence type="ECO:0000313" key="16">
    <source>
        <dbReference type="Proteomes" id="UP000694388"/>
    </source>
</evidence>
<dbReference type="Pfam" id="PF05729">
    <property type="entry name" value="NACHT"/>
    <property type="match status" value="1"/>
</dbReference>
<evidence type="ECO:0000256" key="12">
    <source>
        <dbReference type="ARBA" id="ARBA00023233"/>
    </source>
</evidence>
<evidence type="ECO:0000256" key="1">
    <source>
        <dbReference type="ARBA" id="ARBA00004110"/>
    </source>
</evidence>
<dbReference type="InterPro" id="IPR007111">
    <property type="entry name" value="NACHT_NTPase"/>
</dbReference>
<evidence type="ECO:0000256" key="8">
    <source>
        <dbReference type="ARBA" id="ARBA00022840"/>
    </source>
</evidence>
<organism evidence="15 16">
    <name type="scientific">Eptatretus burgeri</name>
    <name type="common">Inshore hagfish</name>
    <dbReference type="NCBI Taxonomy" id="7764"/>
    <lineage>
        <taxon>Eukaryota</taxon>
        <taxon>Metazoa</taxon>
        <taxon>Chordata</taxon>
        <taxon>Craniata</taxon>
        <taxon>Vertebrata</taxon>
        <taxon>Cyclostomata</taxon>
        <taxon>Myxini</taxon>
        <taxon>Myxiniformes</taxon>
        <taxon>Myxinidae</taxon>
        <taxon>Eptatretinae</taxon>
        <taxon>Eptatretus</taxon>
    </lineage>
</organism>
<evidence type="ECO:0000256" key="4">
    <source>
        <dbReference type="ARBA" id="ARBA00022588"/>
    </source>
</evidence>
<dbReference type="CDD" id="cd01671">
    <property type="entry name" value="CARD"/>
    <property type="match status" value="1"/>
</dbReference>
<dbReference type="OMA" id="EKCNITW"/>
<keyword evidence="3" id="KW-0963">Cytoplasm</keyword>
<sequence>MSADGETIEAVKKLRQNRLNVVQALLHNPCPVFDEAIARNVLTCEEYDQVVSQVSKADKIRQCLDTMEGKGEACAEIFLAILHDLRGTYPRLRLWIDDDEQRPDTCVRDVETKLDRFSNEKLLFLMKMEKSSLSEELWKEFPQLCHEAREAGLLPQCFSELFGKLIEMNSDNRVDFLLNLILEGGPKNACTFWHILESNGKTRVVVEKTIIKLKTNENMMEMLRKYVAAKDDLSNELMKRVKIIKDYNAVPGESTNLEDRFVEPVIVKSKSGLAASSETYENSFRGRDHNFKKFDEDRVTRDFMFERQDPWVDVLSHVVVFGAPGVGKTMFSQKVIFDWTFKDGKLNKRFDFVLLLKCRNLNRICSLTTLRDIVLNEFPCLEEVVDDLLKNGFRLLMILDALDEMKHPLDFDNVCRSPWQLHDLGGIVAGLLKGTILKCATIMVTTKLVGLLWLNHVNLDPKTTCAVEIVGFSKEETRGFFQKFYKNEEIAKQVFHHLSTNDVLSSLCFNPIFCWITATCLGNYFTHNDGKMSDLAPKTMTELFSQYILLHLQHHGGKNVSNSPDTLLGLCQLAFHGVKEKKILFTAEDMNNHGVTNIPQAFLSEVHQKSESRSICHYEFFHLTVQEFFAALYFFLPRCVDSVEEVFAKSTDADDGRYQIVQRFLSGLLAEKPRSTLVSHFESLTTKPKKTIYAWLKQQKHKDLNCFHCLYELQDTDFTQAVMGDVEFVNLTQDMTSPVDCTAVVYALQTSNKPVNSWCVKLGSTDSTQRMKILAPAFPLCEKLQFVKQPIGDDIEIFVEAVLSKPNRLKDLTISACKLSSNFGPTLRKLINSSNLEVLDLLNSPIGDEGLESLVVGLVPCVKLQFLRLWCCNLSHKSAPVLSDLINNTNLEVLELSHNPIGDEGLKCFVNGLVYQATLQDLRVTNCCLTNKAIPTLIKIAHMPSMREITIKGNAFSSREIETLRHQEGWILSNNILIRKTNDMRDRSRWPHCLQMEGCSLLCSTSS</sequence>
<keyword evidence="7" id="KW-0378">Hydrolase</keyword>
<accession>A0A8C4QUS2</accession>
<dbReference type="PANTHER" id="PTHR45690:SF19">
    <property type="entry name" value="NACHT, LRR AND PYD DOMAINS-CONTAINING PROTEIN 3"/>
    <property type="match status" value="1"/>
</dbReference>
<dbReference type="GO" id="GO:0006954">
    <property type="term" value="P:inflammatory response"/>
    <property type="evidence" value="ECO:0007669"/>
    <property type="project" value="UniProtKB-KW"/>
</dbReference>
<dbReference type="Gene3D" id="1.10.533.10">
    <property type="entry name" value="Death Domain, Fas"/>
    <property type="match status" value="1"/>
</dbReference>
<dbReference type="Pfam" id="PF13516">
    <property type="entry name" value="LRR_6"/>
    <property type="match status" value="2"/>
</dbReference>